<comment type="subcellular location">
    <subcellularLocation>
        <location evidence="1">Cytoplasm</location>
    </subcellularLocation>
</comment>
<dbReference type="GO" id="GO:0008236">
    <property type="term" value="F:serine-type peptidase activity"/>
    <property type="evidence" value="ECO:0007669"/>
    <property type="project" value="UniProtKB-KW"/>
</dbReference>
<proteinExistence type="inferred from homology"/>
<organism evidence="7 8">
    <name type="scientific">Chitinophaga solisilvae</name>
    <dbReference type="NCBI Taxonomy" id="1233460"/>
    <lineage>
        <taxon>Bacteria</taxon>
        <taxon>Pseudomonadati</taxon>
        <taxon>Bacteroidota</taxon>
        <taxon>Chitinophagia</taxon>
        <taxon>Chitinophagales</taxon>
        <taxon>Chitinophagaceae</taxon>
        <taxon>Chitinophaga</taxon>
    </lineage>
</organism>
<evidence type="ECO:0000256" key="1">
    <source>
        <dbReference type="ARBA" id="ARBA00004496"/>
    </source>
</evidence>
<dbReference type="PANTHER" id="PTHR43253">
    <property type="entry name" value="TRICORN PROTEASE HOMOLOG 2-RELATED"/>
    <property type="match status" value="1"/>
</dbReference>
<comment type="similarity">
    <text evidence="2">Belongs to the peptidase S41B family.</text>
</comment>
<keyword evidence="4" id="KW-0645">Protease</keyword>
<dbReference type="InterPro" id="IPR005151">
    <property type="entry name" value="Tail-specific_protease"/>
</dbReference>
<name>A0A433WGG8_9BACT</name>
<reference evidence="7" key="1">
    <citation type="submission" date="2020-05" db="EMBL/GenBank/DDBJ databases">
        <title>Chitinophaga laudate sp. nov., isolated from a tropical peat swamp.</title>
        <authorList>
            <person name="Goh C.B.S."/>
            <person name="Lee M.S."/>
            <person name="Parimannan S."/>
            <person name="Pasbakhsh P."/>
            <person name="Yule C.M."/>
            <person name="Rajandas H."/>
            <person name="Loke S."/>
            <person name="Croft L."/>
            <person name="Tan J.B.L."/>
        </authorList>
    </citation>
    <scope>NUCLEOTIDE SEQUENCE</scope>
    <source>
        <strain evidence="7">Mgbs1</strain>
    </source>
</reference>
<dbReference type="Pfam" id="PF14684">
    <property type="entry name" value="Tricorn_C1"/>
    <property type="match status" value="1"/>
</dbReference>
<keyword evidence="3" id="KW-0963">Cytoplasm</keyword>
<dbReference type="SMART" id="SM00245">
    <property type="entry name" value="TSPc"/>
    <property type="match status" value="1"/>
</dbReference>
<dbReference type="GO" id="GO:0005737">
    <property type="term" value="C:cytoplasm"/>
    <property type="evidence" value="ECO:0007669"/>
    <property type="project" value="UniProtKB-SubCell"/>
</dbReference>
<dbReference type="EMBL" id="RIAR02000001">
    <property type="protein sequence ID" value="NSL88949.1"/>
    <property type="molecule type" value="Genomic_DNA"/>
</dbReference>
<dbReference type="InterPro" id="IPR028204">
    <property type="entry name" value="Tricorn_C1"/>
</dbReference>
<dbReference type="InterPro" id="IPR012393">
    <property type="entry name" value="Tricorn_protease"/>
</dbReference>
<dbReference type="PANTHER" id="PTHR43253:SF1">
    <property type="entry name" value="TRICORN PROTEASE HOMOLOG 2-RELATED"/>
    <property type="match status" value="1"/>
</dbReference>
<evidence type="ECO:0000256" key="4">
    <source>
        <dbReference type="ARBA" id="ARBA00022670"/>
    </source>
</evidence>
<evidence type="ECO:0000256" key="5">
    <source>
        <dbReference type="ARBA" id="ARBA00022801"/>
    </source>
</evidence>
<evidence type="ECO:0000256" key="6">
    <source>
        <dbReference type="ARBA" id="ARBA00022825"/>
    </source>
</evidence>
<dbReference type="GO" id="GO:0006508">
    <property type="term" value="P:proteolysis"/>
    <property type="evidence" value="ECO:0007669"/>
    <property type="project" value="UniProtKB-KW"/>
</dbReference>
<evidence type="ECO:0000313" key="8">
    <source>
        <dbReference type="Proteomes" id="UP000281028"/>
    </source>
</evidence>
<keyword evidence="6" id="KW-0720">Serine protease</keyword>
<keyword evidence="8" id="KW-1185">Reference proteome</keyword>
<protein>
    <submittedName>
        <fullName evidence="7">Uncharacterized protein</fullName>
    </submittedName>
</protein>
<comment type="caution">
    <text evidence="7">The sequence shown here is derived from an EMBL/GenBank/DDBJ whole genome shotgun (WGS) entry which is preliminary data.</text>
</comment>
<accession>A0A433WGG8</accession>
<gene>
    <name evidence="7" type="ORF">ECE50_019055</name>
</gene>
<dbReference type="Proteomes" id="UP000281028">
    <property type="component" value="Unassembled WGS sequence"/>
</dbReference>
<dbReference type="InterPro" id="IPR029045">
    <property type="entry name" value="ClpP/crotonase-like_dom_sf"/>
</dbReference>
<dbReference type="Gene3D" id="3.30.750.44">
    <property type="match status" value="1"/>
</dbReference>
<evidence type="ECO:0000256" key="3">
    <source>
        <dbReference type="ARBA" id="ARBA00022490"/>
    </source>
</evidence>
<evidence type="ECO:0000256" key="2">
    <source>
        <dbReference type="ARBA" id="ARBA00008524"/>
    </source>
</evidence>
<dbReference type="RefSeq" id="WP_127040637.1">
    <property type="nucleotide sequence ID" value="NZ_JAABOK010000012.1"/>
</dbReference>
<dbReference type="Gene3D" id="3.90.226.10">
    <property type="entry name" value="2-enoyl-CoA Hydratase, Chain A, domain 1"/>
    <property type="match status" value="1"/>
</dbReference>
<dbReference type="PROSITE" id="PS51257">
    <property type="entry name" value="PROKAR_LIPOPROTEIN"/>
    <property type="match status" value="1"/>
</dbReference>
<dbReference type="Pfam" id="PF03572">
    <property type="entry name" value="Peptidase_S41"/>
    <property type="match status" value="1"/>
</dbReference>
<dbReference type="CDD" id="cd07562">
    <property type="entry name" value="Peptidase_S41_TRI"/>
    <property type="match status" value="1"/>
</dbReference>
<evidence type="ECO:0000313" key="7">
    <source>
        <dbReference type="EMBL" id="NSL88949.1"/>
    </source>
</evidence>
<dbReference type="OrthoDB" id="5480566at2"/>
<sequence>MKHLSPYKYMIALVLLFSVTSCRKDIPQINDPGQYVEANFNEIFDAYWNGMNNNYVFWDIDTVDWDRVYRTYKPLFAKLNANDSVDVQKAYTYFKQMTSGLVDSHYDLSFNDTWLADSASINPAYQRKRASPNYHPGISILHFYNVITSKYLDPDRVRGFTNFPDGSQSVATSGTINGNILYFYFKDFRLKGLFNTDTMNGVKRVETWFFDKLKNKTDIKGLIIDVRGNGGGALEDLDFLVGRMIDKPITIGATRSKMGMGRLDYSPWAPAYVRPHKDARAITVPIVILADAWSVSMAEMTTMAIKTLPNGHFVGERTWGGNGPLTGNKFYNGGRFGTAFLNEVYTSSLTFRYRDNKIYEGIGFPPDVEVKYNKAELDVQIDRQLETAIGLIK</sequence>
<keyword evidence="5" id="KW-0378">Hydrolase</keyword>
<dbReference type="AlphaFoldDB" id="A0A433WGG8"/>
<dbReference type="SUPFAM" id="SSF52096">
    <property type="entry name" value="ClpP/crotonase"/>
    <property type="match status" value="1"/>
</dbReference>